<dbReference type="GO" id="GO:0003723">
    <property type="term" value="F:RNA binding"/>
    <property type="evidence" value="ECO:0007669"/>
    <property type="project" value="TreeGrafter"/>
</dbReference>
<dbReference type="Pfam" id="PF01480">
    <property type="entry name" value="PWI"/>
    <property type="match status" value="1"/>
</dbReference>
<dbReference type="GO" id="GO:0048024">
    <property type="term" value="P:regulation of mRNA splicing, via spliceosome"/>
    <property type="evidence" value="ECO:0007669"/>
    <property type="project" value="TreeGrafter"/>
</dbReference>
<feature type="region of interest" description="Disordered" evidence="2">
    <location>
        <begin position="125"/>
        <end position="169"/>
    </location>
</feature>
<evidence type="ECO:0000256" key="1">
    <source>
        <dbReference type="ARBA" id="ARBA00022664"/>
    </source>
</evidence>
<dbReference type="AlphaFoldDB" id="A0A8H7T193"/>
<dbReference type="InterPro" id="IPR036483">
    <property type="entry name" value="PWI_dom_sf"/>
</dbReference>
<dbReference type="Proteomes" id="UP000664132">
    <property type="component" value="Unassembled WGS sequence"/>
</dbReference>
<gene>
    <name evidence="4" type="ORF">IFR04_013554</name>
</gene>
<dbReference type="EMBL" id="JAFJYH010000321">
    <property type="protein sequence ID" value="KAG4413329.1"/>
    <property type="molecule type" value="Genomic_DNA"/>
</dbReference>
<dbReference type="InterPro" id="IPR002483">
    <property type="entry name" value="PWI_dom"/>
</dbReference>
<dbReference type="OrthoDB" id="163257at2759"/>
<dbReference type="GO" id="GO:0006397">
    <property type="term" value="P:mRNA processing"/>
    <property type="evidence" value="ECO:0007669"/>
    <property type="project" value="UniProtKB-KW"/>
</dbReference>
<reference evidence="4" key="1">
    <citation type="submission" date="2021-02" db="EMBL/GenBank/DDBJ databases">
        <title>Genome sequence Cadophora malorum strain M34.</title>
        <authorList>
            <person name="Stefanovic E."/>
            <person name="Vu D."/>
            <person name="Scully C."/>
            <person name="Dijksterhuis J."/>
            <person name="Roader J."/>
            <person name="Houbraken J."/>
        </authorList>
    </citation>
    <scope>NUCLEOTIDE SEQUENCE</scope>
    <source>
        <strain evidence="4">M34</strain>
    </source>
</reference>
<feature type="domain" description="PWI" evidence="3">
    <location>
        <begin position="12"/>
        <end position="111"/>
    </location>
</feature>
<feature type="compositionally biased region" description="Basic and acidic residues" evidence="2">
    <location>
        <begin position="125"/>
        <end position="155"/>
    </location>
</feature>
<dbReference type="PANTHER" id="PTHR23148:SF0">
    <property type="entry name" value="SERINE_ARGININE REPETITIVE MATRIX PROTEIN 1"/>
    <property type="match status" value="1"/>
</dbReference>
<comment type="caution">
    <text evidence="4">The sequence shown here is derived from an EMBL/GenBank/DDBJ whole genome shotgun (WGS) entry which is preliminary data.</text>
</comment>
<dbReference type="SMART" id="SM00311">
    <property type="entry name" value="PWI"/>
    <property type="match status" value="1"/>
</dbReference>
<dbReference type="Gene3D" id="1.20.1390.10">
    <property type="entry name" value="PWI domain"/>
    <property type="match status" value="1"/>
</dbReference>
<dbReference type="GO" id="GO:0005681">
    <property type="term" value="C:spliceosomal complex"/>
    <property type="evidence" value="ECO:0007669"/>
    <property type="project" value="TreeGrafter"/>
</dbReference>
<evidence type="ECO:0000313" key="4">
    <source>
        <dbReference type="EMBL" id="KAG4413329.1"/>
    </source>
</evidence>
<protein>
    <recommendedName>
        <fullName evidence="3">PWI domain-containing protein</fullName>
    </recommendedName>
</protein>
<dbReference type="SUPFAM" id="SSF101233">
    <property type="entry name" value="PWI domain"/>
    <property type="match status" value="1"/>
</dbReference>
<organism evidence="4 5">
    <name type="scientific">Cadophora malorum</name>
    <dbReference type="NCBI Taxonomy" id="108018"/>
    <lineage>
        <taxon>Eukaryota</taxon>
        <taxon>Fungi</taxon>
        <taxon>Dikarya</taxon>
        <taxon>Ascomycota</taxon>
        <taxon>Pezizomycotina</taxon>
        <taxon>Leotiomycetes</taxon>
        <taxon>Helotiales</taxon>
        <taxon>Ploettnerulaceae</taxon>
        <taxon>Cadophora</taxon>
    </lineage>
</organism>
<accession>A0A8H7T193</accession>
<keyword evidence="5" id="KW-1185">Reference proteome</keyword>
<name>A0A8H7T193_9HELO</name>
<dbReference type="PANTHER" id="PTHR23148">
    <property type="entry name" value="SERINE/ARGININE REGULATED NUCLEAR MATRIX PROTEIN"/>
    <property type="match status" value="1"/>
</dbReference>
<sequence>MASSVDAKLLKSTRFPPEFNKKVDMQKVNAEVMKKWIAGKISEILGNDDDVVIELCFNLIEGARFPDIKTMQIQLTGFLDKDTPAFCKELWSLCLSAQSNPQGVPKELLEAKKLELIQEKIEAEKAAEQSRSRRDDEQRREREVDSIRTRERDPNQYHAHLPTDVPVPYPDPVRLLEGDQGHPKEEAIIVVVEEEAGEAETAESVADHQLQIRLDLVLQDLLDVTEDPPLPQCLHHPLQGREKPAAIALLAPDPFPAHAQDQEALISYWLQAEAELQLHQPRILMKTGPGLERTVTNIG</sequence>
<keyword evidence="1" id="KW-0507">mRNA processing</keyword>
<dbReference type="PROSITE" id="PS51025">
    <property type="entry name" value="PWI"/>
    <property type="match status" value="1"/>
</dbReference>
<evidence type="ECO:0000313" key="5">
    <source>
        <dbReference type="Proteomes" id="UP000664132"/>
    </source>
</evidence>
<dbReference type="InterPro" id="IPR052225">
    <property type="entry name" value="Ser/Arg_repetitive_matrix"/>
</dbReference>
<proteinExistence type="predicted"/>
<evidence type="ECO:0000259" key="3">
    <source>
        <dbReference type="PROSITE" id="PS51025"/>
    </source>
</evidence>
<evidence type="ECO:0000256" key="2">
    <source>
        <dbReference type="SAM" id="MobiDB-lite"/>
    </source>
</evidence>